<reference evidence="2 3" key="1">
    <citation type="submission" date="2018-07" db="EMBL/GenBank/DDBJ databases">
        <title>Genome analysis of Runella aurantiaca.</title>
        <authorList>
            <person name="Yang X."/>
        </authorList>
    </citation>
    <scope>NUCLEOTIDE SEQUENCE [LARGE SCALE GENOMIC DNA]</scope>
    <source>
        <strain evidence="2 3">YX9</strain>
    </source>
</reference>
<dbReference type="InterPro" id="IPR036761">
    <property type="entry name" value="TTHA0802/YceI-like_sf"/>
</dbReference>
<dbReference type="RefSeq" id="WP_114464266.1">
    <property type="nucleotide sequence ID" value="NZ_QPIW01000038.1"/>
</dbReference>
<dbReference type="SUPFAM" id="SSF101874">
    <property type="entry name" value="YceI-like"/>
    <property type="match status" value="1"/>
</dbReference>
<accession>A0A369I7P0</accession>
<dbReference type="Gene3D" id="2.40.128.110">
    <property type="entry name" value="Lipid/polyisoprenoid-binding, YceI-like"/>
    <property type="match status" value="1"/>
</dbReference>
<dbReference type="InterPro" id="IPR007372">
    <property type="entry name" value="Lipid/polyisoprenoid-bd_YceI"/>
</dbReference>
<keyword evidence="3" id="KW-1185">Reference proteome</keyword>
<dbReference type="EMBL" id="QPIW01000038">
    <property type="protein sequence ID" value="RDB02696.1"/>
    <property type="molecule type" value="Genomic_DNA"/>
</dbReference>
<gene>
    <name evidence="2" type="ORF">DVG78_27530</name>
</gene>
<name>A0A369I7P0_9BACT</name>
<dbReference type="AlphaFoldDB" id="A0A369I7P0"/>
<evidence type="ECO:0000259" key="1">
    <source>
        <dbReference type="Pfam" id="PF04264"/>
    </source>
</evidence>
<sequence length="182" mass="20624">MKTRLVISLIIIHFIAFQAKAQLFMTQGGETSFFSETPLENISALNKQVAAIINTSTSEVAVRIQNVAFHFPNKLMEEHFNENYMESEKYPNSTFKGKIQEVIDFKKEGVYDVSAKGILEMHGVKQERVIKGKLTVGKEQLTFVGNFDVKLADHKIEIPTLVMAKIAESLTVKNHFVFTQKK</sequence>
<dbReference type="Proteomes" id="UP000253141">
    <property type="component" value="Unassembled WGS sequence"/>
</dbReference>
<evidence type="ECO:0000313" key="3">
    <source>
        <dbReference type="Proteomes" id="UP000253141"/>
    </source>
</evidence>
<dbReference type="Pfam" id="PF04264">
    <property type="entry name" value="YceI"/>
    <property type="match status" value="1"/>
</dbReference>
<evidence type="ECO:0000313" key="2">
    <source>
        <dbReference type="EMBL" id="RDB02696.1"/>
    </source>
</evidence>
<proteinExistence type="predicted"/>
<comment type="caution">
    <text evidence="2">The sequence shown here is derived from an EMBL/GenBank/DDBJ whole genome shotgun (WGS) entry which is preliminary data.</text>
</comment>
<feature type="domain" description="Lipid/polyisoprenoid-binding YceI-like" evidence="1">
    <location>
        <begin position="54"/>
        <end position="177"/>
    </location>
</feature>
<dbReference type="OrthoDB" id="116832at2"/>
<organism evidence="2 3">
    <name type="scientific">Runella aurantiaca</name>
    <dbReference type="NCBI Taxonomy" id="2282308"/>
    <lineage>
        <taxon>Bacteria</taxon>
        <taxon>Pseudomonadati</taxon>
        <taxon>Bacteroidota</taxon>
        <taxon>Cytophagia</taxon>
        <taxon>Cytophagales</taxon>
        <taxon>Spirosomataceae</taxon>
        <taxon>Runella</taxon>
    </lineage>
</organism>
<protein>
    <submittedName>
        <fullName evidence="2">YceI family protein</fullName>
    </submittedName>
</protein>